<dbReference type="Gene3D" id="1.10.150.240">
    <property type="entry name" value="Putative phosphatase, domain 2"/>
    <property type="match status" value="1"/>
</dbReference>
<dbReference type="EMBL" id="SPNV01000064">
    <property type="protein sequence ID" value="KAF5862855.1"/>
    <property type="molecule type" value="Genomic_DNA"/>
</dbReference>
<dbReference type="InterPro" id="IPR023198">
    <property type="entry name" value="PGP-like_dom2"/>
</dbReference>
<gene>
    <name evidence="1" type="ORF">ETB97_011095</name>
</gene>
<comment type="caution">
    <text evidence="1">The sequence shown here is derived from an EMBL/GenBank/DDBJ whole genome shotgun (WGS) entry which is preliminary data.</text>
</comment>
<evidence type="ECO:0000313" key="2">
    <source>
        <dbReference type="Proteomes" id="UP000541154"/>
    </source>
</evidence>
<accession>A0A8H6A981</accession>
<dbReference type="Proteomes" id="UP000541154">
    <property type="component" value="Unassembled WGS sequence"/>
</dbReference>
<organism evidence="1 2">
    <name type="scientific">Petromyces alliaceus</name>
    <name type="common">Aspergillus alliaceus</name>
    <dbReference type="NCBI Taxonomy" id="209559"/>
    <lineage>
        <taxon>Eukaryota</taxon>
        <taxon>Fungi</taxon>
        <taxon>Dikarya</taxon>
        <taxon>Ascomycota</taxon>
        <taxon>Pezizomycotina</taxon>
        <taxon>Eurotiomycetes</taxon>
        <taxon>Eurotiomycetidae</taxon>
        <taxon>Eurotiales</taxon>
        <taxon>Aspergillaceae</taxon>
        <taxon>Aspergillus</taxon>
        <taxon>Aspergillus subgen. Circumdati</taxon>
    </lineage>
</organism>
<name>A0A8H6A981_PETAA</name>
<proteinExistence type="predicted"/>
<evidence type="ECO:0000313" key="1">
    <source>
        <dbReference type="EMBL" id="KAF5862855.1"/>
    </source>
</evidence>
<reference evidence="1 2" key="1">
    <citation type="submission" date="2019-04" db="EMBL/GenBank/DDBJ databases">
        <title>Aspergillus burnettii sp. nov., novel species from soil in southeast Queensland.</title>
        <authorList>
            <person name="Gilchrist C.L.M."/>
            <person name="Pitt J.I."/>
            <person name="Lange L."/>
            <person name="Lacey H.J."/>
            <person name="Vuong D."/>
            <person name="Midgley D.J."/>
            <person name="Greenfield P."/>
            <person name="Bradbury M."/>
            <person name="Lacey E."/>
            <person name="Busk P.K."/>
            <person name="Pilgaard B."/>
            <person name="Chooi Y.H."/>
            <person name="Piggott A.M."/>
        </authorList>
    </citation>
    <scope>NUCLEOTIDE SEQUENCE [LARGE SCALE GENOMIC DNA]</scope>
    <source>
        <strain evidence="1 2">FRR 5400</strain>
    </source>
</reference>
<evidence type="ECO:0008006" key="3">
    <source>
        <dbReference type="Google" id="ProtNLM"/>
    </source>
</evidence>
<sequence>MPIDILPKALFFDVFGTVVKWRSSVIRELQEAAERALYNPHKSIPGDGRAQVLQMTFTDWLSIAEDWRESYGQFTGNFDPSRGFVSVDQHHYTALSKLLQQQEIGSLFIDSEKWDLAFCWH</sequence>
<dbReference type="AlphaFoldDB" id="A0A8H6A981"/>
<keyword evidence="2" id="KW-1185">Reference proteome</keyword>
<protein>
    <recommendedName>
        <fullName evidence="3">Haloacid dehalogenase type II</fullName>
    </recommendedName>
</protein>